<reference evidence="2 3" key="1">
    <citation type="submission" date="2016-07" db="EMBL/GenBank/DDBJ databases">
        <title>Draft genome of the white-rot fungus Obba rivulosa 3A-2.</title>
        <authorList>
            <consortium name="DOE Joint Genome Institute"/>
            <person name="Miettinen O."/>
            <person name="Riley R."/>
            <person name="Acob R."/>
            <person name="Barry K."/>
            <person name="Cullen D."/>
            <person name="De Vries R."/>
            <person name="Hainaut M."/>
            <person name="Hatakka A."/>
            <person name="Henrissat B."/>
            <person name="Hilden K."/>
            <person name="Kuo R."/>
            <person name="Labutti K."/>
            <person name="Lipzen A."/>
            <person name="Makela M.R."/>
            <person name="Sandor L."/>
            <person name="Spatafora J.W."/>
            <person name="Grigoriev I.V."/>
            <person name="Hibbett D.S."/>
        </authorList>
    </citation>
    <scope>NUCLEOTIDE SEQUENCE [LARGE SCALE GENOMIC DNA]</scope>
    <source>
        <strain evidence="2 3">3A-2</strain>
    </source>
</reference>
<gene>
    <name evidence="2" type="ORF">OBBRIDRAFT_225714</name>
</gene>
<dbReference type="OrthoDB" id="8117402at2759"/>
<keyword evidence="3" id="KW-1185">Reference proteome</keyword>
<dbReference type="EMBL" id="KV722528">
    <property type="protein sequence ID" value="OCH86427.1"/>
    <property type="molecule type" value="Genomic_DNA"/>
</dbReference>
<evidence type="ECO:0000256" key="1">
    <source>
        <dbReference type="SAM" id="MobiDB-lite"/>
    </source>
</evidence>
<dbReference type="AlphaFoldDB" id="A0A8E2DGX0"/>
<sequence length="489" mass="54256">MRRGCRSQLRWSCRDGRRASVGRPHSRHTSPIDSLPEPLCNSYDDIEAFLTPAVVDHGRSLDDGGFLLALSQIQNEFQDPAFILHNPNMLDCTSLFYAQMRSAGVSDEPAAWEHHAGFAPPSTLVFRSVSPPETADTTAAHPVPRAATPQPSSQGEPRPQCDDPVLPCPDKKRRRTPDGDDDENANAVPVSAEPRSLSPLPLLQPCKKPRTNPLVDTSNLPPSVTSASGRKRSREEDDTKDAVVPSRFDIQSQSPSAAEHDKADKYREKRRKTDTSSVLPRHSDVRETAAMYTSSGRRIITRGVRTRDDMDVDDEDESAFEANEAHMAHRDYSEEDVNGDQEWLPNTGSAQHKTTRARYARHAARPAARSAPTSEQRQPKKSPKSKSAQLQSAQLLEVRVPCDTPGCTKTFSRHHDMLRHRMSKTACAGAGEEVQQQVQCTGCHAIYSREDAWRRHITNLKSSSYCRLINDFVLVSSKENAPPACEDGD</sequence>
<organism evidence="2 3">
    <name type="scientific">Obba rivulosa</name>
    <dbReference type="NCBI Taxonomy" id="1052685"/>
    <lineage>
        <taxon>Eukaryota</taxon>
        <taxon>Fungi</taxon>
        <taxon>Dikarya</taxon>
        <taxon>Basidiomycota</taxon>
        <taxon>Agaricomycotina</taxon>
        <taxon>Agaricomycetes</taxon>
        <taxon>Polyporales</taxon>
        <taxon>Gelatoporiaceae</taxon>
        <taxon>Obba</taxon>
    </lineage>
</organism>
<feature type="compositionally biased region" description="Low complexity" evidence="1">
    <location>
        <begin position="194"/>
        <end position="206"/>
    </location>
</feature>
<evidence type="ECO:0008006" key="4">
    <source>
        <dbReference type="Google" id="ProtNLM"/>
    </source>
</evidence>
<feature type="compositionally biased region" description="Polar residues" evidence="1">
    <location>
        <begin position="214"/>
        <end position="228"/>
    </location>
</feature>
<name>A0A8E2DGX0_9APHY</name>
<evidence type="ECO:0000313" key="2">
    <source>
        <dbReference type="EMBL" id="OCH86427.1"/>
    </source>
</evidence>
<evidence type="ECO:0000313" key="3">
    <source>
        <dbReference type="Proteomes" id="UP000250043"/>
    </source>
</evidence>
<feature type="region of interest" description="Disordered" evidence="1">
    <location>
        <begin position="325"/>
        <end position="393"/>
    </location>
</feature>
<protein>
    <recommendedName>
        <fullName evidence="4">C2H2-type domain-containing protein</fullName>
    </recommendedName>
</protein>
<feature type="compositionally biased region" description="Basic and acidic residues" evidence="1">
    <location>
        <begin position="258"/>
        <end position="274"/>
    </location>
</feature>
<dbReference type="Proteomes" id="UP000250043">
    <property type="component" value="Unassembled WGS sequence"/>
</dbReference>
<feature type="compositionally biased region" description="Basic residues" evidence="1">
    <location>
        <begin position="353"/>
        <end position="364"/>
    </location>
</feature>
<proteinExistence type="predicted"/>
<dbReference type="Gene3D" id="3.30.160.60">
    <property type="entry name" value="Classic Zinc Finger"/>
    <property type="match status" value="1"/>
</dbReference>
<feature type="region of interest" description="Disordered" evidence="1">
    <location>
        <begin position="127"/>
        <end position="291"/>
    </location>
</feature>
<accession>A0A8E2DGX0</accession>